<evidence type="ECO:0000313" key="5">
    <source>
        <dbReference type="EMBL" id="HET98162.1"/>
    </source>
</evidence>
<dbReference type="Pfam" id="PF17782">
    <property type="entry name" value="WHD_DprA"/>
    <property type="match status" value="1"/>
</dbReference>
<feature type="region of interest" description="Disordered" evidence="2">
    <location>
        <begin position="296"/>
        <end position="318"/>
    </location>
</feature>
<dbReference type="InterPro" id="IPR057666">
    <property type="entry name" value="DrpA_SLOG"/>
</dbReference>
<feature type="domain" description="Smf/DprA SLOG" evidence="3">
    <location>
        <begin position="85"/>
        <end position="293"/>
    </location>
</feature>
<evidence type="ECO:0000259" key="3">
    <source>
        <dbReference type="Pfam" id="PF02481"/>
    </source>
</evidence>
<dbReference type="NCBIfam" id="TIGR00732">
    <property type="entry name" value="dprA"/>
    <property type="match status" value="1"/>
</dbReference>
<dbReference type="Gene3D" id="1.10.10.10">
    <property type="entry name" value="Winged helix-like DNA-binding domain superfamily/Winged helix DNA-binding domain"/>
    <property type="match status" value="1"/>
</dbReference>
<dbReference type="GO" id="GO:0009294">
    <property type="term" value="P:DNA-mediated transformation"/>
    <property type="evidence" value="ECO:0007669"/>
    <property type="project" value="InterPro"/>
</dbReference>
<dbReference type="InterPro" id="IPR010994">
    <property type="entry name" value="RuvA_2-like"/>
</dbReference>
<reference evidence="5" key="1">
    <citation type="journal article" date="2020" name="mSystems">
        <title>Genome- and Community-Level Interaction Insights into Carbon Utilization and Element Cycling Functions of Hydrothermarchaeota in Hydrothermal Sediment.</title>
        <authorList>
            <person name="Zhou Z."/>
            <person name="Liu Y."/>
            <person name="Xu W."/>
            <person name="Pan J."/>
            <person name="Luo Z.H."/>
            <person name="Li M."/>
        </authorList>
    </citation>
    <scope>NUCLEOTIDE SEQUENCE [LARGE SCALE GENOMIC DNA]</scope>
    <source>
        <strain evidence="5">SpSt-1224</strain>
    </source>
</reference>
<dbReference type="SUPFAM" id="SSF102405">
    <property type="entry name" value="MCP/YpsA-like"/>
    <property type="match status" value="1"/>
</dbReference>
<evidence type="ECO:0000259" key="4">
    <source>
        <dbReference type="Pfam" id="PF17782"/>
    </source>
</evidence>
<sequence>MTTEPDQRLLAWLTLAHTPGLGLVGANRLLGHYGGIEAILSAGARELQARTGLRAAVAQALAKQAARPKAQRELTLIRRAGYHCLPWDDPAYPALLREISDPPLILYGRGDLQALTQGAIAVVGARAATVYGQKIAAGMAAGLAAAGFTVVSGGALGIDSAAHQGALGVTGGRTVAVLGCGLDIAYPPQNGKLFAAIARNGLLLSEYPPDTPPEPFRFPARNRIISGISSGCVVVEAARRSGSLITAKLALEQGREVFAVPGRVDTGKSEGCHRLIQEGAKLVHRVEDILGEMAASPLAGGGATQPETGGLDDSGGSEEERQLLAALDTYPRDIEEIIAACTLPAHRINALLLELELKGRVESSPGPQYRLNR</sequence>
<dbReference type="Proteomes" id="UP000885986">
    <property type="component" value="Unassembled WGS sequence"/>
</dbReference>
<dbReference type="PANTHER" id="PTHR43022">
    <property type="entry name" value="PROTEIN SMF"/>
    <property type="match status" value="1"/>
</dbReference>
<dbReference type="InterPro" id="IPR041614">
    <property type="entry name" value="DprA_WH"/>
</dbReference>
<dbReference type="EMBL" id="DSDS01000132">
    <property type="protein sequence ID" value="HET98162.1"/>
    <property type="molecule type" value="Genomic_DNA"/>
</dbReference>
<dbReference type="InterPro" id="IPR003488">
    <property type="entry name" value="DprA"/>
</dbReference>
<dbReference type="Gene3D" id="3.40.50.450">
    <property type="match status" value="1"/>
</dbReference>
<proteinExistence type="inferred from homology"/>
<dbReference type="InterPro" id="IPR036388">
    <property type="entry name" value="WH-like_DNA-bd_sf"/>
</dbReference>
<evidence type="ECO:0000256" key="1">
    <source>
        <dbReference type="ARBA" id="ARBA00006525"/>
    </source>
</evidence>
<comment type="similarity">
    <text evidence="1">Belongs to the DprA/Smf family.</text>
</comment>
<organism evidence="5">
    <name type="scientific">Desulfurivibrio alkaliphilus</name>
    <dbReference type="NCBI Taxonomy" id="427923"/>
    <lineage>
        <taxon>Bacteria</taxon>
        <taxon>Pseudomonadati</taxon>
        <taxon>Thermodesulfobacteriota</taxon>
        <taxon>Desulfobulbia</taxon>
        <taxon>Desulfobulbales</taxon>
        <taxon>Desulfobulbaceae</taxon>
        <taxon>Desulfurivibrio</taxon>
    </lineage>
</organism>
<protein>
    <submittedName>
        <fullName evidence="5">DNA-protecting protein DprA</fullName>
    </submittedName>
</protein>
<name>A0A7C2TM54_9BACT</name>
<feature type="domain" description="DprA winged helix" evidence="4">
    <location>
        <begin position="317"/>
        <end position="366"/>
    </location>
</feature>
<dbReference type="PANTHER" id="PTHR43022:SF1">
    <property type="entry name" value="PROTEIN SMF"/>
    <property type="match status" value="1"/>
</dbReference>
<dbReference type="AlphaFoldDB" id="A0A7C2TM54"/>
<evidence type="ECO:0000256" key="2">
    <source>
        <dbReference type="SAM" id="MobiDB-lite"/>
    </source>
</evidence>
<gene>
    <name evidence="5" type="primary">dprA</name>
    <name evidence="5" type="ORF">ENN98_05655</name>
</gene>
<accession>A0A7C2TM54</accession>
<dbReference type="Pfam" id="PF02481">
    <property type="entry name" value="DNA_processg_A"/>
    <property type="match status" value="1"/>
</dbReference>
<comment type="caution">
    <text evidence="5">The sequence shown here is derived from an EMBL/GenBank/DDBJ whole genome shotgun (WGS) entry which is preliminary data.</text>
</comment>
<dbReference type="SUPFAM" id="SSF47781">
    <property type="entry name" value="RuvA domain 2-like"/>
    <property type="match status" value="1"/>
</dbReference>